<keyword evidence="6 9" id="KW-0249">Electron transport</keyword>
<evidence type="ECO:0000256" key="1">
    <source>
        <dbReference type="ARBA" id="ARBA00004305"/>
    </source>
</evidence>
<feature type="binding site" evidence="10">
    <location>
        <begin position="262"/>
        <end position="266"/>
    </location>
    <ligand>
        <name>FAD</name>
        <dbReference type="ChEBI" id="CHEBI:57692"/>
    </ligand>
</feature>
<sequence length="343" mass="36873">MFTAINRRSLGQFATLWRFQSTLVRAEHHNNQLTPITLNAITAARKVGGEVTCLEAGTNCAMVAEPISKVQGVKKILVAQHDCYKGLLPEELTPLILATQKQFNFTHICAGAYAFGKNLLPRMSAKLDVATLSDITEVKSQDTFVRTIYADNALATVKCNEKVKVFTVRGTSFEPAAVAGGRAATEQVASPSPAGMSEWLEQSLTKSYRPELTSAKVVVSGGRGLKSGENFKLLYDLADKMGAAVGASRAAVDAGYVPNDMQVGQTGKIVVPDPYIAVGISGAIPHLAGMKDSKVQLTVTRVIVINKDPEAPIFQVADYGLVEDLFKVSLSMMTRLDIVILKV</sequence>
<comment type="subunit">
    <text evidence="8">Heterodimer composed of ETFA and ETFB. Identified in a complex that contains ETFA, ETFB and ETFRF1. Interaction with ETFRF1 promotes dissociation of the bound FAD and loss of electron transfer activity. Interacts with TASOR.</text>
</comment>
<evidence type="ECO:0000313" key="12">
    <source>
        <dbReference type="Ensembl" id="ENSHHUP00000066602.1"/>
    </source>
</evidence>
<feature type="domain" description="Electron transfer flavoprotein alpha/beta-subunit N-terminal" evidence="11">
    <location>
        <begin position="22"/>
        <end position="203"/>
    </location>
</feature>
<evidence type="ECO:0000256" key="5">
    <source>
        <dbReference type="ARBA" id="ARBA00022827"/>
    </source>
</evidence>
<evidence type="ECO:0000256" key="10">
    <source>
        <dbReference type="PIRSR" id="PIRSR000089-1"/>
    </source>
</evidence>
<dbReference type="GeneTree" id="ENSGT00390000013422"/>
<dbReference type="Gene3D" id="3.40.50.1220">
    <property type="entry name" value="TPP-binding domain"/>
    <property type="match status" value="1"/>
</dbReference>
<dbReference type="PANTHER" id="PTHR43153:SF1">
    <property type="entry name" value="ELECTRON TRANSFER FLAVOPROTEIN SUBUNIT ALPHA, MITOCHONDRIAL"/>
    <property type="match status" value="1"/>
</dbReference>
<dbReference type="GO" id="GO:0045251">
    <property type="term" value="C:electron transfer flavoprotein complex"/>
    <property type="evidence" value="ECO:0007669"/>
    <property type="project" value="UniProtKB-ARBA"/>
</dbReference>
<dbReference type="InterPro" id="IPR033947">
    <property type="entry name" value="ETF_alpha_N"/>
</dbReference>
<dbReference type="InterPro" id="IPR001308">
    <property type="entry name" value="ETF_a/FixB"/>
</dbReference>
<keyword evidence="3 9" id="KW-0813">Transport</keyword>
<dbReference type="CDD" id="cd01715">
    <property type="entry name" value="ETF_alpha"/>
    <property type="match status" value="1"/>
</dbReference>
<dbReference type="GO" id="GO:0050660">
    <property type="term" value="F:flavin adenine dinucleotide binding"/>
    <property type="evidence" value="ECO:0007669"/>
    <property type="project" value="InterPro"/>
</dbReference>
<comment type="subunit">
    <text evidence="9">Heterodimer of an alpha and a beta subunit.</text>
</comment>
<dbReference type="InterPro" id="IPR014731">
    <property type="entry name" value="ETF_asu_C"/>
</dbReference>
<keyword evidence="4 9" id="KW-0285">Flavoprotein</keyword>
<reference evidence="12" key="3">
    <citation type="submission" date="2025-09" db="UniProtKB">
        <authorList>
            <consortium name="Ensembl"/>
        </authorList>
    </citation>
    <scope>IDENTIFICATION</scope>
</reference>
<evidence type="ECO:0000256" key="4">
    <source>
        <dbReference type="ARBA" id="ARBA00022630"/>
    </source>
</evidence>
<accession>A0A4W5PSP0</accession>
<dbReference type="Pfam" id="PF00766">
    <property type="entry name" value="ETF_alpha"/>
    <property type="match status" value="1"/>
</dbReference>
<evidence type="ECO:0000256" key="9">
    <source>
        <dbReference type="PIRNR" id="PIRNR000089"/>
    </source>
</evidence>
<dbReference type="FunFam" id="3.40.50.1220:FF:000001">
    <property type="entry name" value="Electron transfer flavoprotein, alpha subunit"/>
    <property type="match status" value="1"/>
</dbReference>
<dbReference type="PANTHER" id="PTHR43153">
    <property type="entry name" value="ELECTRON TRANSFER FLAVOPROTEIN ALPHA"/>
    <property type="match status" value="1"/>
</dbReference>
<dbReference type="Proteomes" id="UP000314982">
    <property type="component" value="Unassembled WGS sequence"/>
</dbReference>
<comment type="cofactor">
    <cofactor evidence="9 10">
        <name>FAD</name>
        <dbReference type="ChEBI" id="CHEBI:57692"/>
    </cofactor>
    <text evidence="9 10">Binds 1 FAD per dimer.</text>
</comment>
<dbReference type="PIRSF" id="PIRSF000089">
    <property type="entry name" value="Electra_flavoP_a"/>
    <property type="match status" value="1"/>
</dbReference>
<dbReference type="Pfam" id="PF01012">
    <property type="entry name" value="ETF"/>
    <property type="match status" value="1"/>
</dbReference>
<dbReference type="Gene3D" id="3.40.50.620">
    <property type="entry name" value="HUPs"/>
    <property type="match status" value="1"/>
</dbReference>
<keyword evidence="9" id="KW-0496">Mitochondrion</keyword>
<dbReference type="SUPFAM" id="SSF52467">
    <property type="entry name" value="DHS-like NAD/FAD-binding domain"/>
    <property type="match status" value="1"/>
</dbReference>
<dbReference type="InterPro" id="IPR029035">
    <property type="entry name" value="DHS-like_NAD/FAD-binding_dom"/>
</dbReference>
<feature type="binding site" evidence="10">
    <location>
        <position position="223"/>
    </location>
    <ligand>
        <name>FAD</name>
        <dbReference type="ChEBI" id="CHEBI:57692"/>
    </ligand>
</feature>
<dbReference type="SMART" id="SM00893">
    <property type="entry name" value="ETF"/>
    <property type="match status" value="1"/>
</dbReference>
<dbReference type="GO" id="GO:0005759">
    <property type="term" value="C:mitochondrial matrix"/>
    <property type="evidence" value="ECO:0007669"/>
    <property type="project" value="UniProtKB-SubCell"/>
</dbReference>
<evidence type="ECO:0000256" key="8">
    <source>
        <dbReference type="ARBA" id="ARBA00046532"/>
    </source>
</evidence>
<dbReference type="AlphaFoldDB" id="A0A4W5PSP0"/>
<reference evidence="12" key="2">
    <citation type="submission" date="2025-08" db="UniProtKB">
        <authorList>
            <consortium name="Ensembl"/>
        </authorList>
    </citation>
    <scope>IDENTIFICATION</scope>
</reference>
<reference evidence="13" key="1">
    <citation type="submission" date="2018-06" db="EMBL/GenBank/DDBJ databases">
        <title>Genome assembly of Danube salmon.</title>
        <authorList>
            <person name="Macqueen D.J."/>
            <person name="Gundappa M.K."/>
        </authorList>
    </citation>
    <scope>NUCLEOTIDE SEQUENCE [LARGE SCALE GENOMIC DNA]</scope>
</reference>
<evidence type="ECO:0000259" key="11">
    <source>
        <dbReference type="SMART" id="SM00893"/>
    </source>
</evidence>
<dbReference type="InterPro" id="IPR014730">
    <property type="entry name" value="ETF_a/b_N"/>
</dbReference>
<protein>
    <recommendedName>
        <fullName evidence="9">Electron transfer flavoprotein subunit alpha</fullName>
        <shortName evidence="9">Alpha-ETF</shortName>
    </recommendedName>
</protein>
<dbReference type="FunFam" id="3.40.50.620:FF:000041">
    <property type="entry name" value="Electron transfer flavoprotein alpha subunit"/>
    <property type="match status" value="1"/>
</dbReference>
<dbReference type="GO" id="GO:0033539">
    <property type="term" value="P:fatty acid beta-oxidation using acyl-CoA dehydrogenase"/>
    <property type="evidence" value="ECO:0007669"/>
    <property type="project" value="TreeGrafter"/>
</dbReference>
<name>A0A4W5PSP0_9TELE</name>
<comment type="function">
    <text evidence="9">The electron transfer flavoprotein serves as a specific electron acceptor for several dehydrogenases, including five acyl-CoA dehydrogenases, glutaryl-CoA and sarcosine dehydrogenase. It transfers the electrons to the main mitochondrial respiratory chain via ETF-ubiquinone oxidoreductase (ETF dehydrogenase).</text>
</comment>
<evidence type="ECO:0000256" key="6">
    <source>
        <dbReference type="ARBA" id="ARBA00022982"/>
    </source>
</evidence>
<comment type="similarity">
    <text evidence="2 9">Belongs to the ETF alpha-subunit/FixB family.</text>
</comment>
<comment type="function">
    <text evidence="7">Heterodimeric electron transfer flavoprotein that accepts electrons from several mitochondrial dehydrogenases, including acyl-CoA dehydrogenases, glutaryl-CoA and sarcosine dehydrogenase. It transfers the electrons to the main mitochondrial respiratory chain via ETF-ubiquinone oxidoreductase (ETF dehydrogenase). Required for normal mitochondrial fatty acid oxidation and normal amino acid metabolism.</text>
</comment>
<evidence type="ECO:0000256" key="2">
    <source>
        <dbReference type="ARBA" id="ARBA00005817"/>
    </source>
</evidence>
<proteinExistence type="inferred from homology"/>
<keyword evidence="5 9" id="KW-0274">FAD</keyword>
<dbReference type="GO" id="GO:0009055">
    <property type="term" value="F:electron transfer activity"/>
    <property type="evidence" value="ECO:0007669"/>
    <property type="project" value="InterPro"/>
</dbReference>
<dbReference type="SUPFAM" id="SSF52402">
    <property type="entry name" value="Adenine nucleotide alpha hydrolases-like"/>
    <property type="match status" value="1"/>
</dbReference>
<comment type="subcellular location">
    <subcellularLocation>
        <location evidence="1 9">Mitochondrion matrix</location>
    </subcellularLocation>
</comment>
<evidence type="ECO:0000256" key="3">
    <source>
        <dbReference type="ARBA" id="ARBA00022448"/>
    </source>
</evidence>
<evidence type="ECO:0000256" key="7">
    <source>
        <dbReference type="ARBA" id="ARBA00046201"/>
    </source>
</evidence>
<organism evidence="12 13">
    <name type="scientific">Hucho hucho</name>
    <name type="common">huchen</name>
    <dbReference type="NCBI Taxonomy" id="62062"/>
    <lineage>
        <taxon>Eukaryota</taxon>
        <taxon>Metazoa</taxon>
        <taxon>Chordata</taxon>
        <taxon>Craniata</taxon>
        <taxon>Vertebrata</taxon>
        <taxon>Euteleostomi</taxon>
        <taxon>Actinopterygii</taxon>
        <taxon>Neopterygii</taxon>
        <taxon>Teleostei</taxon>
        <taxon>Protacanthopterygii</taxon>
        <taxon>Salmoniformes</taxon>
        <taxon>Salmonidae</taxon>
        <taxon>Salmoninae</taxon>
        <taxon>Hucho</taxon>
    </lineage>
</organism>
<feature type="binding site" evidence="10">
    <location>
        <begin position="279"/>
        <end position="286"/>
    </location>
    <ligand>
        <name>FAD</name>
        <dbReference type="ChEBI" id="CHEBI:57692"/>
    </ligand>
</feature>
<feature type="binding site" evidence="10">
    <location>
        <position position="306"/>
    </location>
    <ligand>
        <name>FAD</name>
        <dbReference type="ChEBI" id="CHEBI:57692"/>
    </ligand>
</feature>
<dbReference type="InterPro" id="IPR014729">
    <property type="entry name" value="Rossmann-like_a/b/a_fold"/>
</dbReference>
<keyword evidence="13" id="KW-1185">Reference proteome</keyword>
<dbReference type="Ensembl" id="ENSHHUT00000068848.1">
    <property type="protein sequence ID" value="ENSHHUP00000066602.1"/>
    <property type="gene ID" value="ENSHHUG00000039152.1"/>
</dbReference>
<feature type="binding site" evidence="10">
    <location>
        <begin position="248"/>
        <end position="249"/>
    </location>
    <ligand>
        <name>FAD</name>
        <dbReference type="ChEBI" id="CHEBI:57692"/>
    </ligand>
</feature>
<evidence type="ECO:0000313" key="13">
    <source>
        <dbReference type="Proteomes" id="UP000314982"/>
    </source>
</evidence>
<dbReference type="STRING" id="62062.ENSHHUP00000066602"/>